<dbReference type="PIRSF" id="PIRSF036894">
    <property type="entry name" value="PMI_Firm_short"/>
    <property type="match status" value="1"/>
</dbReference>
<evidence type="ECO:0000259" key="6">
    <source>
        <dbReference type="Pfam" id="PF21621"/>
    </source>
</evidence>
<organism evidence="7 8">
    <name type="scientific">Hyunsoonleella aestuarii</name>
    <dbReference type="NCBI Taxonomy" id="912802"/>
    <lineage>
        <taxon>Bacteria</taxon>
        <taxon>Pseudomonadati</taxon>
        <taxon>Bacteroidota</taxon>
        <taxon>Flavobacteriia</taxon>
        <taxon>Flavobacteriales</taxon>
        <taxon>Flavobacteriaceae</taxon>
    </lineage>
</organism>
<dbReference type="EMBL" id="BAABAV010000003">
    <property type="protein sequence ID" value="GAA4270526.1"/>
    <property type="molecule type" value="Genomic_DNA"/>
</dbReference>
<keyword evidence="2" id="KW-0862">Zinc</keyword>
<dbReference type="Pfam" id="PF20511">
    <property type="entry name" value="PMI_typeI_cat"/>
    <property type="match status" value="1"/>
</dbReference>
<keyword evidence="7" id="KW-0413">Isomerase</keyword>
<dbReference type="InterPro" id="IPR014628">
    <property type="entry name" value="Man6P_isomerase_Firm_short"/>
</dbReference>
<dbReference type="Pfam" id="PF21621">
    <property type="entry name" value="MPI_cupin_dom"/>
    <property type="match status" value="1"/>
</dbReference>
<dbReference type="CDD" id="cd12213">
    <property type="entry name" value="ABD"/>
    <property type="match status" value="1"/>
</dbReference>
<feature type="domain" description="Mannose-6-phosphate isomerase cupin" evidence="6">
    <location>
        <begin position="247"/>
        <end position="312"/>
    </location>
</feature>
<name>A0ABP8EE55_9FLAO</name>
<dbReference type="InterPro" id="IPR011051">
    <property type="entry name" value="RmlC_Cupin_sf"/>
</dbReference>
<dbReference type="Proteomes" id="UP001500027">
    <property type="component" value="Unassembled WGS sequence"/>
</dbReference>
<dbReference type="PANTHER" id="PTHR42742:SF3">
    <property type="entry name" value="FRUCTOKINASE"/>
    <property type="match status" value="1"/>
</dbReference>
<dbReference type="SUPFAM" id="SSF51182">
    <property type="entry name" value="RmlC-like cupins"/>
    <property type="match status" value="1"/>
</dbReference>
<feature type="domain" description="Phosphomannose isomerase type I catalytic" evidence="5">
    <location>
        <begin position="33"/>
        <end position="118"/>
    </location>
</feature>
<dbReference type="InterPro" id="IPR014710">
    <property type="entry name" value="RmlC-like_jellyroll"/>
</dbReference>
<sequence>MNLYPLKFTPISKYRLWGGNKLNTVLNKGFKGDNNGESWEISDVKGDETKVANGEFFGKTLKELSEQFKGQLLGNNVYKTFGTEFPLLIKFIDAKTPLSIQVHPHDHIAKECHDSFGKNEMWYIMDADDSAEIIVGFNKQLDKNSYSKYLENNKVLEVLNSVKTKAGDAFNIPTGRVHAIGSGVLLAEIQQTSDITYRIYDYDRVDKTTGEKRELHNDLALDVLDFEVQEAYTTAYKTESNVSNKLIHTPYFKTNIIYLTKEINKDYSKIDSFVIYICTEGCLEITVDNANYSLAKGESILIPAIINQLKLTPQKESKILEVYY</sequence>
<dbReference type="CDD" id="cd07010">
    <property type="entry name" value="cupin_PMI_type_I_N_bac"/>
    <property type="match status" value="1"/>
</dbReference>
<evidence type="ECO:0000313" key="7">
    <source>
        <dbReference type="EMBL" id="GAA4270526.1"/>
    </source>
</evidence>
<evidence type="ECO:0000256" key="2">
    <source>
        <dbReference type="ARBA" id="ARBA00022833"/>
    </source>
</evidence>
<accession>A0ABP8EE55</accession>
<proteinExistence type="predicted"/>
<gene>
    <name evidence="7" type="ORF">GCM10022257_26270</name>
</gene>
<evidence type="ECO:0000256" key="3">
    <source>
        <dbReference type="ARBA" id="ARBA00029741"/>
    </source>
</evidence>
<dbReference type="RefSeq" id="WP_139002903.1">
    <property type="nucleotide sequence ID" value="NZ_BAABAV010000003.1"/>
</dbReference>
<dbReference type="PANTHER" id="PTHR42742">
    <property type="entry name" value="TRANSCRIPTIONAL REPRESSOR MPRA"/>
    <property type="match status" value="1"/>
</dbReference>
<evidence type="ECO:0000313" key="8">
    <source>
        <dbReference type="Proteomes" id="UP001500027"/>
    </source>
</evidence>
<reference evidence="8" key="1">
    <citation type="journal article" date="2019" name="Int. J. Syst. Evol. Microbiol.">
        <title>The Global Catalogue of Microorganisms (GCM) 10K type strain sequencing project: providing services to taxonomists for standard genome sequencing and annotation.</title>
        <authorList>
            <consortium name="The Broad Institute Genomics Platform"/>
            <consortium name="The Broad Institute Genome Sequencing Center for Infectious Disease"/>
            <person name="Wu L."/>
            <person name="Ma J."/>
        </authorList>
    </citation>
    <scope>NUCLEOTIDE SEQUENCE [LARGE SCALE GENOMIC DNA]</scope>
    <source>
        <strain evidence="8">JCM 17452</strain>
    </source>
</reference>
<protein>
    <recommendedName>
        <fullName evidence="3">Phosphohexomutase</fullName>
    </recommendedName>
    <alternativeName>
        <fullName evidence="4">Phosphomannose isomerase</fullName>
    </alternativeName>
</protein>
<keyword evidence="1" id="KW-0479">Metal-binding</keyword>
<dbReference type="GO" id="GO:0016853">
    <property type="term" value="F:isomerase activity"/>
    <property type="evidence" value="ECO:0007669"/>
    <property type="project" value="UniProtKB-KW"/>
</dbReference>
<dbReference type="InterPro" id="IPR051804">
    <property type="entry name" value="Carb_Metab_Reg_Kinase/Isom"/>
</dbReference>
<dbReference type="InterPro" id="IPR049071">
    <property type="entry name" value="MPI_cupin_dom"/>
</dbReference>
<dbReference type="Gene3D" id="2.60.120.10">
    <property type="entry name" value="Jelly Rolls"/>
    <property type="match status" value="2"/>
</dbReference>
<keyword evidence="8" id="KW-1185">Reference proteome</keyword>
<dbReference type="InterPro" id="IPR046457">
    <property type="entry name" value="PMI_typeI_cat"/>
</dbReference>
<evidence type="ECO:0000256" key="1">
    <source>
        <dbReference type="ARBA" id="ARBA00022723"/>
    </source>
</evidence>
<comment type="caution">
    <text evidence="7">The sequence shown here is derived from an EMBL/GenBank/DDBJ whole genome shotgun (WGS) entry which is preliminary data.</text>
</comment>
<evidence type="ECO:0000256" key="4">
    <source>
        <dbReference type="ARBA" id="ARBA00030762"/>
    </source>
</evidence>
<evidence type="ECO:0000259" key="5">
    <source>
        <dbReference type="Pfam" id="PF20511"/>
    </source>
</evidence>